<sequence>MAVRLSEGAIASIMQGEDVGTPVLQLVTTRAIATGNGPPRYRMLMSDGVNTLSSFMLATQLNSLVDQERLKVHAICKINKFIVNILKDGRKVVIVMDLDVVKTGDVVGSKIGNPVQYSEVIESVFFPGIYGSAQTGIHEKFFQLLIRVG</sequence>
<organism evidence="1 2">
    <name type="scientific">Sphaerodactylus townsendi</name>
    <dbReference type="NCBI Taxonomy" id="933632"/>
    <lineage>
        <taxon>Eukaryota</taxon>
        <taxon>Metazoa</taxon>
        <taxon>Chordata</taxon>
        <taxon>Craniata</taxon>
        <taxon>Vertebrata</taxon>
        <taxon>Euteleostomi</taxon>
        <taxon>Lepidosauria</taxon>
        <taxon>Squamata</taxon>
        <taxon>Bifurcata</taxon>
        <taxon>Gekkota</taxon>
        <taxon>Sphaerodactylidae</taxon>
        <taxon>Sphaerodactylus</taxon>
    </lineage>
</organism>
<keyword evidence="1" id="KW-0689">Ribosomal protein</keyword>
<evidence type="ECO:0000313" key="1">
    <source>
        <dbReference type="EMBL" id="KAH7990319.1"/>
    </source>
</evidence>
<keyword evidence="1" id="KW-0687">Ribonucleoprotein</keyword>
<proteinExistence type="predicted"/>
<evidence type="ECO:0000313" key="2">
    <source>
        <dbReference type="Proteomes" id="UP000827872"/>
    </source>
</evidence>
<dbReference type="EMBL" id="CM037629">
    <property type="protein sequence ID" value="KAH7990319.1"/>
    <property type="molecule type" value="Genomic_DNA"/>
</dbReference>
<comment type="caution">
    <text evidence="1">The sequence shown here is derived from an EMBL/GenBank/DDBJ whole genome shotgun (WGS) entry which is preliminary data.</text>
</comment>
<dbReference type="Proteomes" id="UP000827872">
    <property type="component" value="Linkage Group LG16"/>
</dbReference>
<gene>
    <name evidence="1" type="primary">RPA1_2</name>
    <name evidence="1" type="ORF">K3G42_005384</name>
</gene>
<name>A0ACB8ECQ6_9SAUR</name>
<reference evidence="1" key="1">
    <citation type="submission" date="2021-08" db="EMBL/GenBank/DDBJ databases">
        <title>The first chromosome-level gecko genome reveals the dynamic sex chromosomes of Neotropical dwarf geckos (Sphaerodactylidae: Sphaerodactylus).</title>
        <authorList>
            <person name="Pinto B.J."/>
            <person name="Keating S.E."/>
            <person name="Gamble T."/>
        </authorList>
    </citation>
    <scope>NUCLEOTIDE SEQUENCE</scope>
    <source>
        <strain evidence="1">TG3544</strain>
    </source>
</reference>
<protein>
    <submittedName>
        <fullName evidence="1">60S acidic ribosomal protein P1</fullName>
    </submittedName>
</protein>
<accession>A0ACB8ECQ6</accession>
<keyword evidence="2" id="KW-1185">Reference proteome</keyword>